<name>A0A9Q1GVA2_9CARY</name>
<evidence type="ECO:0000313" key="3">
    <source>
        <dbReference type="Proteomes" id="UP001153076"/>
    </source>
</evidence>
<dbReference type="EMBL" id="JAKOGI010001337">
    <property type="protein sequence ID" value="KAJ8426179.1"/>
    <property type="molecule type" value="Genomic_DNA"/>
</dbReference>
<organism evidence="2 3">
    <name type="scientific">Carnegiea gigantea</name>
    <dbReference type="NCBI Taxonomy" id="171969"/>
    <lineage>
        <taxon>Eukaryota</taxon>
        <taxon>Viridiplantae</taxon>
        <taxon>Streptophyta</taxon>
        <taxon>Embryophyta</taxon>
        <taxon>Tracheophyta</taxon>
        <taxon>Spermatophyta</taxon>
        <taxon>Magnoliopsida</taxon>
        <taxon>eudicotyledons</taxon>
        <taxon>Gunneridae</taxon>
        <taxon>Pentapetalae</taxon>
        <taxon>Caryophyllales</taxon>
        <taxon>Cactineae</taxon>
        <taxon>Cactaceae</taxon>
        <taxon>Cactoideae</taxon>
        <taxon>Echinocereeae</taxon>
        <taxon>Carnegiea</taxon>
    </lineage>
</organism>
<feature type="compositionally biased region" description="Basic residues" evidence="1">
    <location>
        <begin position="1"/>
        <end position="10"/>
    </location>
</feature>
<feature type="compositionally biased region" description="Basic and acidic residues" evidence="1">
    <location>
        <begin position="73"/>
        <end position="100"/>
    </location>
</feature>
<protein>
    <submittedName>
        <fullName evidence="2">Uncharacterized protein</fullName>
    </submittedName>
</protein>
<dbReference type="AlphaFoldDB" id="A0A9Q1GVA2"/>
<evidence type="ECO:0000256" key="1">
    <source>
        <dbReference type="SAM" id="MobiDB-lite"/>
    </source>
</evidence>
<sequence length="318" mass="36207">MPKKKKKADKKCKTDSNSNEELNFERHAAHDKKAKKEKEKEELSNQPVDKVVEKRKPSKDPANKPLCKKAKRDKFPLEFGRDDEPARKSAVKGEDNKKSSEQIATKNAPSVDEGRRKSAKKHEHKEKKSSKCPHQTGEQGEGEEGRTTKKAQGEGKANKSCHVSDVEPSNSSELEENDLTYECEEVDNENKQIEAKKEVAIHQHEEQASKSEEDANEKRTYQKVFIMRMSTRSFSSLVAQLNKAQAKAVRLIGFSSFLKVDLKHILGKFFEWLVESFDPYAVCFRLPYGQKFPVTAFDVCTTWVSLWGEQKSSKSLTL</sequence>
<accession>A0A9Q1GVA2</accession>
<reference evidence="2" key="1">
    <citation type="submission" date="2022-04" db="EMBL/GenBank/DDBJ databases">
        <title>Carnegiea gigantea Genome sequencing and assembly v2.</title>
        <authorList>
            <person name="Copetti D."/>
            <person name="Sanderson M.J."/>
            <person name="Burquez A."/>
            <person name="Wojciechowski M.F."/>
        </authorList>
    </citation>
    <scope>NUCLEOTIDE SEQUENCE</scope>
    <source>
        <strain evidence="2">SGP5-SGP5p</strain>
        <tissue evidence="2">Aerial part</tissue>
    </source>
</reference>
<evidence type="ECO:0000313" key="2">
    <source>
        <dbReference type="EMBL" id="KAJ8426179.1"/>
    </source>
</evidence>
<dbReference type="OrthoDB" id="1587081at2759"/>
<feature type="region of interest" description="Disordered" evidence="1">
    <location>
        <begin position="1"/>
        <end position="177"/>
    </location>
</feature>
<comment type="caution">
    <text evidence="2">The sequence shown here is derived from an EMBL/GenBank/DDBJ whole genome shotgun (WGS) entry which is preliminary data.</text>
</comment>
<feature type="compositionally biased region" description="Basic residues" evidence="1">
    <location>
        <begin position="117"/>
        <end position="131"/>
    </location>
</feature>
<proteinExistence type="predicted"/>
<dbReference type="Proteomes" id="UP001153076">
    <property type="component" value="Unassembled WGS sequence"/>
</dbReference>
<feature type="compositionally biased region" description="Basic and acidic residues" evidence="1">
    <location>
        <begin position="50"/>
        <end position="62"/>
    </location>
</feature>
<feature type="compositionally biased region" description="Basic and acidic residues" evidence="1">
    <location>
        <begin position="143"/>
        <end position="165"/>
    </location>
</feature>
<gene>
    <name evidence="2" type="ORF">Cgig2_017107</name>
</gene>
<keyword evidence="3" id="KW-1185">Reference proteome</keyword>
<feature type="compositionally biased region" description="Basic and acidic residues" evidence="1">
    <location>
        <begin position="34"/>
        <end position="43"/>
    </location>
</feature>